<dbReference type="PROSITE" id="PS51352">
    <property type="entry name" value="THIOREDOXIN_2"/>
    <property type="match status" value="1"/>
</dbReference>
<keyword evidence="8" id="KW-1185">Reference proteome</keyword>
<evidence type="ECO:0000313" key="7">
    <source>
        <dbReference type="EMBL" id="MBS0030217.1"/>
    </source>
</evidence>
<evidence type="ECO:0000256" key="2">
    <source>
        <dbReference type="ARBA" id="ARBA00022748"/>
    </source>
</evidence>
<evidence type="ECO:0000256" key="5">
    <source>
        <dbReference type="SAM" id="SignalP"/>
    </source>
</evidence>
<keyword evidence="5" id="KW-0732">Signal</keyword>
<evidence type="ECO:0000256" key="1">
    <source>
        <dbReference type="ARBA" id="ARBA00004196"/>
    </source>
</evidence>
<dbReference type="InterPro" id="IPR036249">
    <property type="entry name" value="Thioredoxin-like_sf"/>
</dbReference>
<dbReference type="Pfam" id="PF00578">
    <property type="entry name" value="AhpC-TSA"/>
    <property type="match status" value="1"/>
</dbReference>
<feature type="signal peptide" evidence="5">
    <location>
        <begin position="1"/>
        <end position="19"/>
    </location>
</feature>
<dbReference type="PANTHER" id="PTHR42852">
    <property type="entry name" value="THIOL:DISULFIDE INTERCHANGE PROTEIN DSBE"/>
    <property type="match status" value="1"/>
</dbReference>
<keyword evidence="2" id="KW-0201">Cytochrome c-type biogenesis</keyword>
<sequence>MNKTIIAAAFMLMAASVHAQVACIIKGEVAKGHPAKRAVIGYEDDKKYKTDTVNIKGGRFGFTASALRPALAQVTLLVPPPPGKRRHKESEENEDQYTSKNMALFYLEETIHVQFDTAGMATVTGGGKEQRAYEAFVAFGKENEKKDKEALSFEKMVTAFIEKYPDAYISLDMMEMFAGVIQPSTFEPMYLALSPRLRNTDKAKDWKTKLDEAKKLDVGQPSIDFTLNDVQGTPVSLSSFRGRYVLLDFWASWCGPCRAGHPELINAYNKFKGDKFEILAVSLDDKKAAWMKAIQEDKLPWKQASDLKGSSSKAAKMYNITQIPQNLLIDPAGVIVGRNLTGKSLEEKLSDVLK</sequence>
<evidence type="ECO:0000256" key="3">
    <source>
        <dbReference type="ARBA" id="ARBA00023157"/>
    </source>
</evidence>
<evidence type="ECO:0000256" key="4">
    <source>
        <dbReference type="ARBA" id="ARBA00023284"/>
    </source>
</evidence>
<organism evidence="7 8">
    <name type="scientific">Chitinophaga hostae</name>
    <dbReference type="NCBI Taxonomy" id="2831022"/>
    <lineage>
        <taxon>Bacteria</taxon>
        <taxon>Pseudomonadati</taxon>
        <taxon>Bacteroidota</taxon>
        <taxon>Chitinophagia</taxon>
        <taxon>Chitinophagales</taxon>
        <taxon>Chitinophagaceae</taxon>
        <taxon>Chitinophaga</taxon>
    </lineage>
</organism>
<comment type="caution">
    <text evidence="7">The sequence shown here is derived from an EMBL/GenBank/DDBJ whole genome shotgun (WGS) entry which is preliminary data.</text>
</comment>
<dbReference type="InterPro" id="IPR013766">
    <property type="entry name" value="Thioredoxin_domain"/>
</dbReference>
<dbReference type="SUPFAM" id="SSF52833">
    <property type="entry name" value="Thioredoxin-like"/>
    <property type="match status" value="1"/>
</dbReference>
<proteinExistence type="predicted"/>
<dbReference type="InterPro" id="IPR000866">
    <property type="entry name" value="AhpC/TSA"/>
</dbReference>
<dbReference type="PROSITE" id="PS00194">
    <property type="entry name" value="THIOREDOXIN_1"/>
    <property type="match status" value="1"/>
</dbReference>
<gene>
    <name evidence="7" type="ORF">KE626_23030</name>
</gene>
<dbReference type="InterPro" id="IPR017937">
    <property type="entry name" value="Thioredoxin_CS"/>
</dbReference>
<dbReference type="CDD" id="cd02966">
    <property type="entry name" value="TlpA_like_family"/>
    <property type="match status" value="1"/>
</dbReference>
<keyword evidence="4" id="KW-0676">Redox-active center</keyword>
<feature type="domain" description="Thioredoxin" evidence="6">
    <location>
        <begin position="216"/>
        <end position="354"/>
    </location>
</feature>
<reference evidence="7 8" key="1">
    <citation type="submission" date="2021-04" db="EMBL/GenBank/DDBJ databases">
        <title>Chitinophaga sp. nov., isolated from the rhizosphere soil.</title>
        <authorList>
            <person name="He S."/>
        </authorList>
    </citation>
    <scope>NUCLEOTIDE SEQUENCE [LARGE SCALE GENOMIC DNA]</scope>
    <source>
        <strain evidence="7 8">2R12</strain>
    </source>
</reference>
<dbReference type="RefSeq" id="WP_211975357.1">
    <property type="nucleotide sequence ID" value="NZ_JAGTXB010000013.1"/>
</dbReference>
<keyword evidence="3" id="KW-1015">Disulfide bond</keyword>
<name>A0ABS5J4R9_9BACT</name>
<dbReference type="EMBL" id="JAGTXB010000013">
    <property type="protein sequence ID" value="MBS0030217.1"/>
    <property type="molecule type" value="Genomic_DNA"/>
</dbReference>
<dbReference type="PANTHER" id="PTHR42852:SF6">
    <property type="entry name" value="THIOL:DISULFIDE INTERCHANGE PROTEIN DSBE"/>
    <property type="match status" value="1"/>
</dbReference>
<dbReference type="InterPro" id="IPR050553">
    <property type="entry name" value="Thioredoxin_ResA/DsbE_sf"/>
</dbReference>
<accession>A0ABS5J4R9</accession>
<feature type="chain" id="PRO_5045599865" evidence="5">
    <location>
        <begin position="20"/>
        <end position="354"/>
    </location>
</feature>
<comment type="subcellular location">
    <subcellularLocation>
        <location evidence="1">Cell envelope</location>
    </subcellularLocation>
</comment>
<dbReference type="Gene3D" id="3.40.30.10">
    <property type="entry name" value="Glutaredoxin"/>
    <property type="match status" value="1"/>
</dbReference>
<dbReference type="Proteomes" id="UP000676386">
    <property type="component" value="Unassembled WGS sequence"/>
</dbReference>
<evidence type="ECO:0000313" key="8">
    <source>
        <dbReference type="Proteomes" id="UP000676386"/>
    </source>
</evidence>
<evidence type="ECO:0000259" key="6">
    <source>
        <dbReference type="PROSITE" id="PS51352"/>
    </source>
</evidence>
<protein>
    <submittedName>
        <fullName evidence="7">Redoxin domain-containing protein</fullName>
    </submittedName>
</protein>